<proteinExistence type="predicted"/>
<evidence type="ECO:0000313" key="2">
    <source>
        <dbReference type="EMBL" id="GGK89172.1"/>
    </source>
</evidence>
<accession>A0A917R466</accession>
<feature type="region of interest" description="Disordered" evidence="1">
    <location>
        <begin position="18"/>
        <end position="55"/>
    </location>
</feature>
<name>A0A917R466_9ACTN</name>
<dbReference type="Proteomes" id="UP000645217">
    <property type="component" value="Unassembled WGS sequence"/>
</dbReference>
<dbReference type="AlphaFoldDB" id="A0A917R466"/>
<reference evidence="2" key="2">
    <citation type="submission" date="2020-09" db="EMBL/GenBank/DDBJ databases">
        <authorList>
            <person name="Sun Q."/>
            <person name="Ohkuma M."/>
        </authorList>
    </citation>
    <scope>NUCLEOTIDE SEQUENCE</scope>
    <source>
        <strain evidence="2">JCM 13064</strain>
    </source>
</reference>
<evidence type="ECO:0000256" key="1">
    <source>
        <dbReference type="SAM" id="MobiDB-lite"/>
    </source>
</evidence>
<evidence type="ECO:0000313" key="3">
    <source>
        <dbReference type="Proteomes" id="UP000645217"/>
    </source>
</evidence>
<sequence>MVDTVVKVSQLPVFGTLTEPSNVPDAEPERTWIVPPAPPDETRAENPVAPCVDTDAYPAQSPLSMYPSVLPPLAPAWSAGCTPALEV</sequence>
<keyword evidence="3" id="KW-1185">Reference proteome</keyword>
<gene>
    <name evidence="2" type="ORF">GCM10007964_34830</name>
</gene>
<reference evidence="2" key="1">
    <citation type="journal article" date="2014" name="Int. J. Syst. Evol. Microbiol.">
        <title>Complete genome sequence of Corynebacterium casei LMG S-19264T (=DSM 44701T), isolated from a smear-ripened cheese.</title>
        <authorList>
            <consortium name="US DOE Joint Genome Institute (JGI-PGF)"/>
            <person name="Walter F."/>
            <person name="Albersmeier A."/>
            <person name="Kalinowski J."/>
            <person name="Ruckert C."/>
        </authorList>
    </citation>
    <scope>NUCLEOTIDE SEQUENCE</scope>
    <source>
        <strain evidence="2">JCM 13064</strain>
    </source>
</reference>
<dbReference type="EMBL" id="BMNT01000018">
    <property type="protein sequence ID" value="GGK89172.1"/>
    <property type="molecule type" value="Genomic_DNA"/>
</dbReference>
<organism evidence="2 3">
    <name type="scientific">Sphaerisporangium melleum</name>
    <dbReference type="NCBI Taxonomy" id="321316"/>
    <lineage>
        <taxon>Bacteria</taxon>
        <taxon>Bacillati</taxon>
        <taxon>Actinomycetota</taxon>
        <taxon>Actinomycetes</taxon>
        <taxon>Streptosporangiales</taxon>
        <taxon>Streptosporangiaceae</taxon>
        <taxon>Sphaerisporangium</taxon>
    </lineage>
</organism>
<protein>
    <submittedName>
        <fullName evidence="2">Uncharacterized protein</fullName>
    </submittedName>
</protein>
<comment type="caution">
    <text evidence="2">The sequence shown here is derived from an EMBL/GenBank/DDBJ whole genome shotgun (WGS) entry which is preliminary data.</text>
</comment>